<reference evidence="2" key="1">
    <citation type="submission" date="2017-08" db="EMBL/GenBank/DDBJ databases">
        <authorList>
            <person name="Cuomo C."/>
            <person name="Billmyre B."/>
            <person name="Heitman J."/>
        </authorList>
    </citation>
    <scope>NUCLEOTIDE SEQUENCE</scope>
    <source>
        <strain evidence="2">CBS 12478</strain>
    </source>
</reference>
<reference evidence="2" key="2">
    <citation type="submission" date="2024-01" db="EMBL/GenBank/DDBJ databases">
        <title>Comparative genomics of Cryptococcus and Kwoniella reveals pathogenesis evolution and contrasting modes of karyotype evolution via chromosome fusion or intercentromeric recombination.</title>
        <authorList>
            <person name="Coelho M.A."/>
            <person name="David-Palma M."/>
            <person name="Shea T."/>
            <person name="Bowers K."/>
            <person name="McGinley-Smith S."/>
            <person name="Mohammad A.W."/>
            <person name="Gnirke A."/>
            <person name="Yurkov A.M."/>
            <person name="Nowrousian M."/>
            <person name="Sun S."/>
            <person name="Cuomo C.A."/>
            <person name="Heitman J."/>
        </authorList>
    </citation>
    <scope>NUCLEOTIDE SEQUENCE</scope>
    <source>
        <strain evidence="2">CBS 12478</strain>
    </source>
</reference>
<accession>A0A5M6BUH7</accession>
<feature type="compositionally biased region" description="Low complexity" evidence="1">
    <location>
        <begin position="359"/>
        <end position="369"/>
    </location>
</feature>
<dbReference type="Proteomes" id="UP000322225">
    <property type="component" value="Chromosome 3"/>
</dbReference>
<feature type="compositionally biased region" description="Polar residues" evidence="1">
    <location>
        <begin position="131"/>
        <end position="146"/>
    </location>
</feature>
<dbReference type="AlphaFoldDB" id="A0A5M6BUH7"/>
<feature type="region of interest" description="Disordered" evidence="1">
    <location>
        <begin position="763"/>
        <end position="783"/>
    </location>
</feature>
<dbReference type="KEGG" id="ksn:43590386"/>
<protein>
    <submittedName>
        <fullName evidence="2">Uncharacterized protein</fullName>
    </submittedName>
</protein>
<feature type="region of interest" description="Disordered" evidence="1">
    <location>
        <begin position="326"/>
        <end position="389"/>
    </location>
</feature>
<evidence type="ECO:0000313" key="3">
    <source>
        <dbReference type="Proteomes" id="UP000322225"/>
    </source>
</evidence>
<gene>
    <name evidence="2" type="ORF">CI109_101393</name>
</gene>
<keyword evidence="3" id="KW-1185">Reference proteome</keyword>
<dbReference type="OrthoDB" id="2564873at2759"/>
<dbReference type="RefSeq" id="XP_031859446.1">
    <property type="nucleotide sequence ID" value="XM_032006233.1"/>
</dbReference>
<evidence type="ECO:0000313" key="2">
    <source>
        <dbReference type="EMBL" id="WWD16961.1"/>
    </source>
</evidence>
<sequence length="876" mass="94961">MSIQPPSTPRFVSKLRQPSNVKPAGPTNTVRRDVEPAVKGSTLAAGGRLRPKEVSFNTPREIWSPLLAGRGGAGQISLRGAGAVVGQPIPQRSPSILGANMESGSMAPPSLIQRPKYRLRDPGISSPLIGTPNSTLTTSKVTTQARTVGKKLPTRPSRIVPPQSGASPTVFASRAVSSTTLQIPPRILPAAPRQTQKASHAIPRPRARPCLIRSFPLATSPKSANGNTILGTRTAQRPGLPRMTRPLPSSIPRPQSLASPRPPKVALNLHRASLPTTMSSARLPAATSTHIPFQTGTGDYLSNTDAPSSPLLPELDLESVIPSRQSSLISTTSSSHSSCSSASSLSRHRAIRSRPTPVSSLAATSSGSKSSKRPGQLLTRYSSSGSSLSTLSDMSIRTAATVSSFKKCQVINNNSGFEYEDQAIHCTAVPPHKLPGFNTPLICQSAAYLVDPSGPDVTLEWESDPDSGQSDEAERVWRSIEMSMGRKSSRLGSSNKRRGRWVVKECDNTLDEMRYSPRDHSPSTSEFSLFAYVPQDDSTATALFDMSAPLIPSVSTSACTPANTPCLRKETLRRVRRVGVQRRDKADSSSGSGVMEREDSDDSWVERLTERTMSFDNDNEQVVEQIFDEYCHDIDREANWEGAGDFGHPENVDELVDSHPSTTMYRLDSQVISALGALQAVYDSPQLDFALALDEDGDCAAEGDTIKRLGRPFTFRSPPLESKIVSRGEIVESQEEDEESGLGLGIPLRLDSIYSLPVFSPSARGRSRFDQDSHEQDGEGQEGSIEAEITKLLLINTPRSDDLLLIGEASADWEIEAHGLTRLEQRDDFNCRLKVGLGEDGDLERGDEMLYVRDLDTGLTREVKVDRDLAEVDLSV</sequence>
<feature type="region of interest" description="Disordered" evidence="1">
    <location>
        <begin position="126"/>
        <end position="169"/>
    </location>
</feature>
<feature type="region of interest" description="Disordered" evidence="1">
    <location>
        <begin position="222"/>
        <end position="263"/>
    </location>
</feature>
<dbReference type="GeneID" id="43590386"/>
<proteinExistence type="predicted"/>
<feature type="region of interest" description="Disordered" evidence="1">
    <location>
        <begin position="1"/>
        <end position="34"/>
    </location>
</feature>
<feature type="region of interest" description="Disordered" evidence="1">
    <location>
        <begin position="578"/>
        <end position="603"/>
    </location>
</feature>
<feature type="compositionally biased region" description="Polar residues" evidence="1">
    <location>
        <begin position="222"/>
        <end position="235"/>
    </location>
</feature>
<evidence type="ECO:0000256" key="1">
    <source>
        <dbReference type="SAM" id="MobiDB-lite"/>
    </source>
</evidence>
<dbReference type="EMBL" id="CP144053">
    <property type="protein sequence ID" value="WWD16961.1"/>
    <property type="molecule type" value="Genomic_DNA"/>
</dbReference>
<feature type="compositionally biased region" description="Basic and acidic residues" evidence="1">
    <location>
        <begin position="767"/>
        <end position="777"/>
    </location>
</feature>
<feature type="compositionally biased region" description="Low complexity" evidence="1">
    <location>
        <begin position="326"/>
        <end position="345"/>
    </location>
</feature>
<name>A0A5M6BUH7_9TREE</name>
<feature type="compositionally biased region" description="Low complexity" evidence="1">
    <location>
        <begin position="377"/>
        <end position="389"/>
    </location>
</feature>
<organism evidence="2 3">
    <name type="scientific">Kwoniella shandongensis</name>
    <dbReference type="NCBI Taxonomy" id="1734106"/>
    <lineage>
        <taxon>Eukaryota</taxon>
        <taxon>Fungi</taxon>
        <taxon>Dikarya</taxon>
        <taxon>Basidiomycota</taxon>
        <taxon>Agaricomycotina</taxon>
        <taxon>Tremellomycetes</taxon>
        <taxon>Tremellales</taxon>
        <taxon>Cryptococcaceae</taxon>
        <taxon>Kwoniella</taxon>
    </lineage>
</organism>